<feature type="disulfide bond" evidence="16">
    <location>
        <begin position="194"/>
        <end position="220"/>
    </location>
</feature>
<feature type="site" description="Transition state stabilizer" evidence="15">
    <location>
        <position position="60"/>
    </location>
</feature>
<keyword evidence="2 17" id="KW-0575">Peroxidase</keyword>
<reference evidence="19" key="1">
    <citation type="journal article" date="2013" name="Nature">
        <title>Draft genome of the wheat A-genome progenitor Triticum urartu.</title>
        <authorList>
            <person name="Ling H.Q."/>
            <person name="Zhao S."/>
            <person name="Liu D."/>
            <person name="Wang J."/>
            <person name="Sun H."/>
            <person name="Zhang C."/>
            <person name="Fan H."/>
            <person name="Li D."/>
            <person name="Dong L."/>
            <person name="Tao Y."/>
            <person name="Gao C."/>
            <person name="Wu H."/>
            <person name="Li Y."/>
            <person name="Cui Y."/>
            <person name="Guo X."/>
            <person name="Zheng S."/>
            <person name="Wang B."/>
            <person name="Yu K."/>
            <person name="Liang Q."/>
            <person name="Yang W."/>
            <person name="Lou X."/>
            <person name="Chen J."/>
            <person name="Feng M."/>
            <person name="Jian J."/>
            <person name="Zhang X."/>
            <person name="Luo G."/>
            <person name="Jiang Y."/>
            <person name="Liu J."/>
            <person name="Wang Z."/>
            <person name="Sha Y."/>
            <person name="Zhang B."/>
            <person name="Wu H."/>
            <person name="Tang D."/>
            <person name="Shen Q."/>
            <person name="Xue P."/>
            <person name="Zou S."/>
            <person name="Wang X."/>
            <person name="Liu X."/>
            <person name="Wang F."/>
            <person name="Yang Y."/>
            <person name="An X."/>
            <person name="Dong Z."/>
            <person name="Zhang K."/>
            <person name="Zhang X."/>
            <person name="Luo M.C."/>
            <person name="Dvorak J."/>
            <person name="Tong Y."/>
            <person name="Wang J."/>
            <person name="Yang H."/>
            <person name="Li Z."/>
            <person name="Wang D."/>
            <person name="Zhang A."/>
            <person name="Wang J."/>
        </authorList>
    </citation>
    <scope>NUCLEOTIDE SEQUENCE</scope>
</reference>
<dbReference type="Pfam" id="PF00141">
    <property type="entry name" value="peroxidase"/>
    <property type="match status" value="1"/>
</dbReference>
<evidence type="ECO:0000256" key="9">
    <source>
        <dbReference type="ARBA" id="ARBA00023180"/>
    </source>
</evidence>
<evidence type="ECO:0000256" key="16">
    <source>
        <dbReference type="PIRSR" id="PIRSR600823-5"/>
    </source>
</evidence>
<dbReference type="CDD" id="cd00693">
    <property type="entry name" value="secretory_peroxidase"/>
    <property type="match status" value="1"/>
</dbReference>
<evidence type="ECO:0000256" key="10">
    <source>
        <dbReference type="ARBA" id="ARBA00023283"/>
    </source>
</evidence>
<evidence type="ECO:0000256" key="12">
    <source>
        <dbReference type="PIRSR" id="PIRSR600823-1"/>
    </source>
</evidence>
<feature type="binding site" evidence="14">
    <location>
        <position position="188"/>
    </location>
    <ligand>
        <name>Ca(2+)</name>
        <dbReference type="ChEBI" id="CHEBI:29108"/>
        <label>2</label>
    </ligand>
</feature>
<feature type="domain" description="Plant heme peroxidase family profile" evidence="18">
    <location>
        <begin position="23"/>
        <end position="288"/>
    </location>
</feature>
<dbReference type="SUPFAM" id="SSF48113">
    <property type="entry name" value="Heme-dependent peroxidases"/>
    <property type="match status" value="1"/>
</dbReference>
<keyword evidence="7 14" id="KW-0408">Iron</keyword>
<keyword evidence="9" id="KW-0325">Glycoprotein</keyword>
<evidence type="ECO:0000313" key="19">
    <source>
        <dbReference type="EMBL" id="EMS51083.1"/>
    </source>
</evidence>
<keyword evidence="17" id="KW-0964">Secreted</keyword>
<dbReference type="GO" id="GO:0020037">
    <property type="term" value="F:heme binding"/>
    <property type="evidence" value="ECO:0007669"/>
    <property type="project" value="UniProtKB-UniRule"/>
</dbReference>
<evidence type="ECO:0000259" key="18">
    <source>
        <dbReference type="PROSITE" id="PS50873"/>
    </source>
</evidence>
<organism evidence="19">
    <name type="scientific">Triticum urartu</name>
    <name type="common">Red wild einkorn</name>
    <name type="synonym">Crithodium urartu</name>
    <dbReference type="NCBI Taxonomy" id="4572"/>
    <lineage>
        <taxon>Eukaryota</taxon>
        <taxon>Viridiplantae</taxon>
        <taxon>Streptophyta</taxon>
        <taxon>Embryophyta</taxon>
        <taxon>Tracheophyta</taxon>
        <taxon>Spermatophyta</taxon>
        <taxon>Magnoliopsida</taxon>
        <taxon>Liliopsida</taxon>
        <taxon>Poales</taxon>
        <taxon>Poaceae</taxon>
        <taxon>BOP clade</taxon>
        <taxon>Pooideae</taxon>
        <taxon>Triticodae</taxon>
        <taxon>Triticeae</taxon>
        <taxon>Triticinae</taxon>
        <taxon>Triticum</taxon>
    </lineage>
</organism>
<dbReference type="EC" id="1.11.1.7" evidence="17"/>
<dbReference type="GO" id="GO:0006979">
    <property type="term" value="P:response to oxidative stress"/>
    <property type="evidence" value="ECO:0007669"/>
    <property type="project" value="UniProtKB-UniRule"/>
</dbReference>
<dbReference type="InterPro" id="IPR019794">
    <property type="entry name" value="Peroxidases_AS"/>
</dbReference>
<dbReference type="STRING" id="4572.M7YKS9"/>
<dbReference type="GO" id="GO:0005576">
    <property type="term" value="C:extracellular region"/>
    <property type="evidence" value="ECO:0007669"/>
    <property type="project" value="UniProtKB-SubCell"/>
</dbReference>
<feature type="binding site" evidence="14">
    <location>
        <position position="68"/>
    </location>
    <ligand>
        <name>Ca(2+)</name>
        <dbReference type="ChEBI" id="CHEBI:29108"/>
        <label>1</label>
    </ligand>
</feature>
<comment type="cofactor">
    <cofactor evidence="14 17">
        <name>Ca(2+)</name>
        <dbReference type="ChEBI" id="CHEBI:29108"/>
    </cofactor>
    <text evidence="14 17">Binds 2 calcium ions per subunit.</text>
</comment>
<keyword evidence="3 17" id="KW-0349">Heme</keyword>
<evidence type="ECO:0000256" key="8">
    <source>
        <dbReference type="ARBA" id="ARBA00023157"/>
    </source>
</evidence>
<dbReference type="PRINTS" id="PR00458">
    <property type="entry name" value="PEROXIDASE"/>
</dbReference>
<keyword evidence="6 17" id="KW-0560">Oxidoreductase</keyword>
<keyword evidence="5 14" id="KW-0106">Calcium</keyword>
<dbReference type="InterPro" id="IPR002016">
    <property type="entry name" value="Haem_peroxidase"/>
</dbReference>
<evidence type="ECO:0000256" key="7">
    <source>
        <dbReference type="ARBA" id="ARBA00023004"/>
    </source>
</evidence>
<comment type="function">
    <text evidence="17">Removal of H(2)O(2), oxidation of toxic reductants, biosynthesis and degradation of lignin, suberization, auxin catabolism, response to environmental stresses such as wounding, pathogen attack and oxidative stress.</text>
</comment>
<comment type="catalytic activity">
    <reaction evidence="1 17">
        <text>2 a phenolic donor + H2O2 = 2 a phenolic radical donor + 2 H2O</text>
        <dbReference type="Rhea" id="RHEA:56136"/>
        <dbReference type="ChEBI" id="CHEBI:15377"/>
        <dbReference type="ChEBI" id="CHEBI:16240"/>
        <dbReference type="ChEBI" id="CHEBI:139520"/>
        <dbReference type="ChEBI" id="CHEBI:139521"/>
        <dbReference type="EC" id="1.11.1.7"/>
    </reaction>
</comment>
<dbReference type="GO" id="GO:0046872">
    <property type="term" value="F:metal ion binding"/>
    <property type="evidence" value="ECO:0007669"/>
    <property type="project" value="UniProtKB-UniRule"/>
</dbReference>
<dbReference type="eggNOG" id="ENOG502QU1K">
    <property type="taxonomic scope" value="Eukaryota"/>
</dbReference>
<dbReference type="InterPro" id="IPR033905">
    <property type="entry name" value="Secretory_peroxidase"/>
</dbReference>
<comment type="similarity">
    <text evidence="17">Belongs to the peroxidase family. Classical plant (class III) peroxidase subfamily.</text>
</comment>
<dbReference type="AlphaFoldDB" id="M7YKS9"/>
<evidence type="ECO:0000256" key="6">
    <source>
        <dbReference type="ARBA" id="ARBA00023002"/>
    </source>
</evidence>
<dbReference type="OMA" id="RANCPRQ"/>
<comment type="cofactor">
    <cofactor evidence="14 17">
        <name>heme b</name>
        <dbReference type="ChEBI" id="CHEBI:60344"/>
    </cofactor>
    <text evidence="14 17">Binds 1 heme b (iron(II)-protoporphyrin IX) group per subunit.</text>
</comment>
<evidence type="ECO:0000256" key="17">
    <source>
        <dbReference type="RuleBase" id="RU362060"/>
    </source>
</evidence>
<dbReference type="InterPro" id="IPR010255">
    <property type="entry name" value="Haem_peroxidase_sf"/>
</dbReference>
<keyword evidence="11 17" id="KW-0376">Hydrogen peroxide</keyword>
<dbReference type="PROSITE" id="PS00436">
    <property type="entry name" value="PEROXIDASE_2"/>
    <property type="match status" value="1"/>
</dbReference>
<feature type="disulfide bond" evidence="16">
    <location>
        <begin position="114"/>
        <end position="284"/>
    </location>
</feature>
<feature type="signal peptide" evidence="17">
    <location>
        <begin position="1"/>
        <end position="22"/>
    </location>
</feature>
<feature type="chain" id="PRO_5010896054" description="Peroxidase" evidence="17">
    <location>
        <begin position="23"/>
        <end position="318"/>
    </location>
</feature>
<accession>M7YKS9</accession>
<dbReference type="Gene3D" id="1.10.420.10">
    <property type="entry name" value="Peroxidase, domain 2"/>
    <property type="match status" value="2"/>
</dbReference>
<dbReference type="EMBL" id="KD224296">
    <property type="protein sequence ID" value="EMS51083.1"/>
    <property type="molecule type" value="Genomic_DNA"/>
</dbReference>
<dbReference type="InterPro" id="IPR000823">
    <property type="entry name" value="Peroxidase_pln"/>
</dbReference>
<feature type="binding site" description="axial binding residue" evidence="14">
    <location>
        <position position="187"/>
    </location>
    <ligand>
        <name>heme b</name>
        <dbReference type="ChEBI" id="CHEBI:60344"/>
    </ligand>
    <ligandPart>
        <name>Fe</name>
        <dbReference type="ChEBI" id="CHEBI:18248"/>
    </ligandPart>
</feature>
<dbReference type="PANTHER" id="PTHR31388:SF280">
    <property type="entry name" value="PEROXIDASE"/>
    <property type="match status" value="1"/>
</dbReference>
<dbReference type="GO" id="GO:0140825">
    <property type="term" value="F:lactoperoxidase activity"/>
    <property type="evidence" value="ECO:0007669"/>
    <property type="project" value="UniProtKB-EC"/>
</dbReference>
<evidence type="ECO:0000256" key="1">
    <source>
        <dbReference type="ARBA" id="ARBA00000189"/>
    </source>
</evidence>
<feature type="disulfide bond" evidence="16">
    <location>
        <begin position="33"/>
        <end position="108"/>
    </location>
</feature>
<evidence type="ECO:0000256" key="15">
    <source>
        <dbReference type="PIRSR" id="PIRSR600823-4"/>
    </source>
</evidence>
<feature type="disulfide bond" evidence="16">
    <location>
        <begin position="66"/>
        <end position="71"/>
    </location>
</feature>
<keyword evidence="4 14" id="KW-0479">Metal-binding</keyword>
<evidence type="ECO:0000256" key="4">
    <source>
        <dbReference type="ARBA" id="ARBA00022723"/>
    </source>
</evidence>
<feature type="binding site" evidence="14">
    <location>
        <position position="81"/>
    </location>
    <ligand>
        <name>Ca(2+)</name>
        <dbReference type="ChEBI" id="CHEBI:29108"/>
        <label>1</label>
    </ligand>
</feature>
<feature type="active site" description="Proton acceptor" evidence="12">
    <location>
        <position position="64"/>
    </location>
</feature>
<gene>
    <name evidence="19" type="ORF">TRIUR3_04671</name>
</gene>
<comment type="subcellular location">
    <subcellularLocation>
        <location evidence="17">Secreted</location>
    </subcellularLocation>
</comment>
<evidence type="ECO:0000256" key="2">
    <source>
        <dbReference type="ARBA" id="ARBA00022559"/>
    </source>
</evidence>
<keyword evidence="17" id="KW-0732">Signal</keyword>
<proteinExistence type="inferred from homology"/>
<dbReference type="GO" id="GO:0042744">
    <property type="term" value="P:hydrogen peroxide catabolic process"/>
    <property type="evidence" value="ECO:0007669"/>
    <property type="project" value="UniProtKB-KW"/>
</dbReference>
<name>M7YKS9_TRIUA</name>
<keyword evidence="8 16" id="KW-1015">Disulfide bond</keyword>
<dbReference type="PANTHER" id="PTHR31388">
    <property type="entry name" value="PEROXIDASE 72-RELATED"/>
    <property type="match status" value="1"/>
</dbReference>
<protein>
    <recommendedName>
        <fullName evidence="17">Peroxidase</fullName>
        <ecNumber evidence="17">1.11.1.7</ecNumber>
    </recommendedName>
</protein>
<evidence type="ECO:0000256" key="11">
    <source>
        <dbReference type="ARBA" id="ARBA00023324"/>
    </source>
</evidence>
<evidence type="ECO:0000256" key="5">
    <source>
        <dbReference type="ARBA" id="ARBA00022837"/>
    </source>
</evidence>
<evidence type="ECO:0000256" key="14">
    <source>
        <dbReference type="PIRSR" id="PIRSR600823-3"/>
    </source>
</evidence>
<dbReference type="Gene3D" id="1.10.520.10">
    <property type="match status" value="2"/>
</dbReference>
<feature type="binding site" evidence="13">
    <location>
        <position position="156"/>
    </location>
    <ligand>
        <name>substrate</name>
    </ligand>
</feature>
<dbReference type="PROSITE" id="PS50873">
    <property type="entry name" value="PEROXIDASE_4"/>
    <property type="match status" value="1"/>
</dbReference>
<feature type="binding site" evidence="14">
    <location>
        <position position="72"/>
    </location>
    <ligand>
        <name>Ca(2+)</name>
        <dbReference type="ChEBI" id="CHEBI:29108"/>
        <label>1</label>
    </ligand>
</feature>
<feature type="binding site" evidence="14">
    <location>
        <position position="65"/>
    </location>
    <ligand>
        <name>Ca(2+)</name>
        <dbReference type="ChEBI" id="CHEBI:29108"/>
        <label>1</label>
    </ligand>
</feature>
<sequence>MAASASCISLVVLVALATAASGQLSPTFYDTSCPRALATIKSGVMAAVSSDPRMGASLLRLHFHDCFVQGCDASVLLSGMEQNAIPNAGSLRGFGVIDSIKTQIEAICNQTVSCADILTVAARDSVIALGGPSWTVPLGRRDSIDANEAEANSELPGFNSSRSELEAAFLRKGGLNTVDMVAPSGAHTIGQAQCSTFRARIYGGGTNISAAYAASLRANCPRQWAPRGLLHSDQVLFNNDTTDNTVRNFASNPAAFSSAFTTAMIKMGNIAPKTGTQGQIRLSCSRVHRASNDFHMKRIMQRNYPIPMHALVKVISEV</sequence>
<dbReference type="PRINTS" id="PR00461">
    <property type="entry name" value="PLPEROXIDASE"/>
</dbReference>
<feature type="binding site" evidence="14">
    <location>
        <position position="74"/>
    </location>
    <ligand>
        <name>Ca(2+)</name>
        <dbReference type="ChEBI" id="CHEBI:29108"/>
        <label>1</label>
    </ligand>
</feature>
<dbReference type="FunFam" id="1.10.520.10:FF:000009">
    <property type="entry name" value="Peroxidase"/>
    <property type="match status" value="1"/>
</dbReference>
<feature type="binding site" evidence="14">
    <location>
        <position position="70"/>
    </location>
    <ligand>
        <name>Ca(2+)</name>
        <dbReference type="ChEBI" id="CHEBI:29108"/>
        <label>1</label>
    </ligand>
</feature>
<keyword evidence="10" id="KW-0873">Pyrrolidone carboxylic acid</keyword>
<evidence type="ECO:0000256" key="3">
    <source>
        <dbReference type="ARBA" id="ARBA00022617"/>
    </source>
</evidence>
<evidence type="ECO:0000256" key="13">
    <source>
        <dbReference type="PIRSR" id="PIRSR600823-2"/>
    </source>
</evidence>